<evidence type="ECO:0000256" key="1">
    <source>
        <dbReference type="ARBA" id="ARBA00022448"/>
    </source>
</evidence>
<dbReference type="STRING" id="1319815.HMPREF0202_02653"/>
<keyword evidence="2 8" id="KW-1003">Cell membrane</keyword>
<protein>
    <recommendedName>
        <fullName evidence="8">Putative manganese efflux pump MntP</fullName>
    </recommendedName>
</protein>
<evidence type="ECO:0000256" key="6">
    <source>
        <dbReference type="ARBA" id="ARBA00023136"/>
    </source>
</evidence>
<dbReference type="GO" id="GO:0005384">
    <property type="term" value="F:manganese ion transmembrane transporter activity"/>
    <property type="evidence" value="ECO:0007669"/>
    <property type="project" value="UniProtKB-UniRule"/>
</dbReference>
<dbReference type="AlphaFoldDB" id="U7V430"/>
<sequence>MMDILSLVLISIGLAMDAFAVSLTEGLAMKKLRKRNILKIALVFGGFQALMPYIGWKIGGVFAEKISQYDYIITTILLLFVGGKMIFDGWKEQECEEEGKCDMASNLLLLGFATSIDALAVGFSFSLVPNLNIYYSIEIIGIITFLIASLGVYLGHKVGHLISYKTEYLGGGILVLMGLKAFISHFL</sequence>
<feature type="transmembrane region" description="Helical" evidence="8">
    <location>
        <begin position="133"/>
        <end position="156"/>
    </location>
</feature>
<dbReference type="GO" id="GO:0005886">
    <property type="term" value="C:plasma membrane"/>
    <property type="evidence" value="ECO:0007669"/>
    <property type="project" value="UniProtKB-SubCell"/>
</dbReference>
<dbReference type="EMBL" id="AXZF01000144">
    <property type="protein sequence ID" value="ERT66305.1"/>
    <property type="molecule type" value="Genomic_DNA"/>
</dbReference>
<feature type="transmembrane region" description="Helical" evidence="8">
    <location>
        <begin position="168"/>
        <end position="186"/>
    </location>
</feature>
<gene>
    <name evidence="8" type="primary">mntP</name>
    <name evidence="9" type="ORF">HMPREF0202_02653</name>
</gene>
<evidence type="ECO:0000313" key="9">
    <source>
        <dbReference type="EMBL" id="ERT66305.1"/>
    </source>
</evidence>
<keyword evidence="1 8" id="KW-0813">Transport</keyword>
<proteinExistence type="inferred from homology"/>
<dbReference type="HOGENOM" id="CLU_096410_3_0_0"/>
<keyword evidence="7 8" id="KW-0464">Manganese</keyword>
<keyword evidence="3 8" id="KW-0812">Transmembrane</keyword>
<feature type="transmembrane region" description="Helical" evidence="8">
    <location>
        <begin position="6"/>
        <end position="24"/>
    </location>
</feature>
<evidence type="ECO:0000256" key="2">
    <source>
        <dbReference type="ARBA" id="ARBA00022475"/>
    </source>
</evidence>
<evidence type="ECO:0000256" key="3">
    <source>
        <dbReference type="ARBA" id="ARBA00022692"/>
    </source>
</evidence>
<organism evidence="9 10">
    <name type="scientific">Cetobacterium somerae ATCC BAA-474</name>
    <dbReference type="NCBI Taxonomy" id="1319815"/>
    <lineage>
        <taxon>Bacteria</taxon>
        <taxon>Fusobacteriati</taxon>
        <taxon>Fusobacteriota</taxon>
        <taxon>Fusobacteriia</taxon>
        <taxon>Fusobacteriales</taxon>
        <taxon>Fusobacteriaceae</taxon>
        <taxon>Cetobacterium</taxon>
    </lineage>
</organism>
<feature type="transmembrane region" description="Helical" evidence="8">
    <location>
        <begin position="36"/>
        <end position="56"/>
    </location>
</feature>
<dbReference type="PANTHER" id="PTHR35529">
    <property type="entry name" value="MANGANESE EFFLUX PUMP MNTP-RELATED"/>
    <property type="match status" value="1"/>
</dbReference>
<dbReference type="InterPro" id="IPR022929">
    <property type="entry name" value="Put_MntP"/>
</dbReference>
<dbReference type="Pfam" id="PF02659">
    <property type="entry name" value="Mntp"/>
    <property type="match status" value="1"/>
</dbReference>
<evidence type="ECO:0000313" key="10">
    <source>
        <dbReference type="Proteomes" id="UP000017081"/>
    </source>
</evidence>
<comment type="subcellular location">
    <subcellularLocation>
        <location evidence="8">Cell membrane</location>
        <topology evidence="8">Multi-pass membrane protein</topology>
    </subcellularLocation>
</comment>
<dbReference type="PANTHER" id="PTHR35529:SF1">
    <property type="entry name" value="MANGANESE EFFLUX PUMP MNTP-RELATED"/>
    <property type="match status" value="1"/>
</dbReference>
<accession>U7V430</accession>
<evidence type="ECO:0000256" key="7">
    <source>
        <dbReference type="ARBA" id="ARBA00023211"/>
    </source>
</evidence>
<comment type="similarity">
    <text evidence="8">Belongs to the MntP (TC 9.B.29) family.</text>
</comment>
<evidence type="ECO:0000256" key="8">
    <source>
        <dbReference type="HAMAP-Rule" id="MF_01521"/>
    </source>
</evidence>
<feature type="transmembrane region" description="Helical" evidence="8">
    <location>
        <begin position="68"/>
        <end position="87"/>
    </location>
</feature>
<comment type="caution">
    <text evidence="9">The sequence shown here is derived from an EMBL/GenBank/DDBJ whole genome shotgun (WGS) entry which is preliminary data.</text>
</comment>
<dbReference type="PATRIC" id="fig|1319815.3.peg.2540"/>
<keyword evidence="5 8" id="KW-0406">Ion transport</keyword>
<dbReference type="Proteomes" id="UP000017081">
    <property type="component" value="Unassembled WGS sequence"/>
</dbReference>
<feature type="transmembrane region" description="Helical" evidence="8">
    <location>
        <begin position="107"/>
        <end position="127"/>
    </location>
</feature>
<evidence type="ECO:0000256" key="4">
    <source>
        <dbReference type="ARBA" id="ARBA00022989"/>
    </source>
</evidence>
<dbReference type="InterPro" id="IPR003810">
    <property type="entry name" value="Mntp/YtaF"/>
</dbReference>
<keyword evidence="4 8" id="KW-1133">Transmembrane helix</keyword>
<name>U7V430_9FUSO</name>
<keyword evidence="6 8" id="KW-0472">Membrane</keyword>
<evidence type="ECO:0000256" key="5">
    <source>
        <dbReference type="ARBA" id="ARBA00023065"/>
    </source>
</evidence>
<reference evidence="9 10" key="1">
    <citation type="submission" date="2013-08" db="EMBL/GenBank/DDBJ databases">
        <authorList>
            <person name="Weinstock G."/>
            <person name="Sodergren E."/>
            <person name="Wylie T."/>
            <person name="Fulton L."/>
            <person name="Fulton R."/>
            <person name="Fronick C."/>
            <person name="O'Laughlin M."/>
            <person name="Godfrey J."/>
            <person name="Miner T."/>
            <person name="Herter B."/>
            <person name="Appelbaum E."/>
            <person name="Cordes M."/>
            <person name="Lek S."/>
            <person name="Wollam A."/>
            <person name="Pepin K.H."/>
            <person name="Palsikar V.B."/>
            <person name="Mitreva M."/>
            <person name="Wilson R.K."/>
        </authorList>
    </citation>
    <scope>NUCLEOTIDE SEQUENCE [LARGE SCALE GENOMIC DNA]</scope>
    <source>
        <strain evidence="9 10">ATCC BAA-474</strain>
    </source>
</reference>
<dbReference type="eggNOG" id="COG1971">
    <property type="taxonomic scope" value="Bacteria"/>
</dbReference>
<keyword evidence="10" id="KW-1185">Reference proteome</keyword>
<comment type="function">
    <text evidence="8">Probably functions as a manganese efflux pump.</text>
</comment>
<dbReference type="HAMAP" id="MF_01521">
    <property type="entry name" value="MntP_pump"/>
    <property type="match status" value="1"/>
</dbReference>